<protein>
    <submittedName>
        <fullName evidence="1">Uncharacterized protein</fullName>
    </submittedName>
</protein>
<organism evidence="1 2">
    <name type="scientific">Phytophthora nicotianae P1976</name>
    <dbReference type="NCBI Taxonomy" id="1317066"/>
    <lineage>
        <taxon>Eukaryota</taxon>
        <taxon>Sar</taxon>
        <taxon>Stramenopiles</taxon>
        <taxon>Oomycota</taxon>
        <taxon>Peronosporomycetes</taxon>
        <taxon>Peronosporales</taxon>
        <taxon>Peronosporaceae</taxon>
        <taxon>Phytophthora</taxon>
    </lineage>
</organism>
<comment type="caution">
    <text evidence="1">The sequence shown here is derived from an EMBL/GenBank/DDBJ whole genome shotgun (WGS) entry which is preliminary data.</text>
</comment>
<proteinExistence type="predicted"/>
<evidence type="ECO:0000313" key="1">
    <source>
        <dbReference type="EMBL" id="ETO58586.1"/>
    </source>
</evidence>
<dbReference type="Proteomes" id="UP000028582">
    <property type="component" value="Unassembled WGS sequence"/>
</dbReference>
<accession>A0A080YW25</accession>
<gene>
    <name evidence="1" type="ORF">F444_23037</name>
</gene>
<dbReference type="AlphaFoldDB" id="A0A080YW25"/>
<dbReference type="EMBL" id="ANJA01005046">
    <property type="protein sequence ID" value="ETO58586.1"/>
    <property type="molecule type" value="Genomic_DNA"/>
</dbReference>
<name>A0A080YW25_PHYNI</name>
<sequence length="75" mass="8230">METIFSMATFLIAGNASEAFGQVIAVLMIVPIPGDCNFEQKYTVAMSMDEKVFTSVEKLQGKPQVKADVDPDDDR</sequence>
<reference evidence="1 2" key="1">
    <citation type="submission" date="2013-11" db="EMBL/GenBank/DDBJ databases">
        <title>The Genome Sequence of Phytophthora parasitica P1976.</title>
        <authorList>
            <consortium name="The Broad Institute Genomics Platform"/>
            <person name="Russ C."/>
            <person name="Tyler B."/>
            <person name="Panabieres F."/>
            <person name="Shan W."/>
            <person name="Tripathy S."/>
            <person name="Grunwald N."/>
            <person name="Machado M."/>
            <person name="Johnson C.S."/>
            <person name="Walker B."/>
            <person name="Young S."/>
            <person name="Zeng Q."/>
            <person name="Gargeya S."/>
            <person name="Fitzgerald M."/>
            <person name="Haas B."/>
            <person name="Abouelleil A."/>
            <person name="Allen A.W."/>
            <person name="Alvarado L."/>
            <person name="Arachchi H.M."/>
            <person name="Berlin A.M."/>
            <person name="Chapman S.B."/>
            <person name="Gainer-Dewar J."/>
            <person name="Goldberg J."/>
            <person name="Griggs A."/>
            <person name="Gujja S."/>
            <person name="Hansen M."/>
            <person name="Howarth C."/>
            <person name="Imamovic A."/>
            <person name="Ireland A."/>
            <person name="Larimer J."/>
            <person name="McCowan C."/>
            <person name="Murphy C."/>
            <person name="Pearson M."/>
            <person name="Poon T.W."/>
            <person name="Priest M."/>
            <person name="Roberts A."/>
            <person name="Saif S."/>
            <person name="Shea T."/>
            <person name="Sisk P."/>
            <person name="Sykes S."/>
            <person name="Wortman J."/>
            <person name="Nusbaum C."/>
            <person name="Birren B."/>
        </authorList>
    </citation>
    <scope>NUCLEOTIDE SEQUENCE [LARGE SCALE GENOMIC DNA]</scope>
    <source>
        <strain evidence="1 2">P1976</strain>
    </source>
</reference>
<evidence type="ECO:0000313" key="2">
    <source>
        <dbReference type="Proteomes" id="UP000028582"/>
    </source>
</evidence>